<protein>
    <submittedName>
        <fullName evidence="2">Uncharacterized protein</fullName>
    </submittedName>
</protein>
<feature type="region of interest" description="Disordered" evidence="1">
    <location>
        <begin position="1"/>
        <end position="46"/>
    </location>
</feature>
<comment type="caution">
    <text evidence="2">The sequence shown here is derived from an EMBL/GenBank/DDBJ whole genome shotgun (WGS) entry which is preliminary data.</text>
</comment>
<dbReference type="OrthoDB" id="2104370at2759"/>
<feature type="compositionally biased region" description="Polar residues" evidence="1">
    <location>
        <begin position="104"/>
        <end position="118"/>
    </location>
</feature>
<sequence>MIADAVESKLSRGPITSLKAPSTPEKARREHVPSAPKGIESLVADSSPTTQLDATAVTICPLSHPSSDNSAVYGHLTVSEAEKNKSSTRVEMALTPQPGINGVNHLTPTSSNGNTTPKSPGVRPMLPNRSVTSGTIEDAYVSFVLHCNPAVPLDVDTTSLREAFRTPPKSEGKSFSTFTLFELIAKLHQKEIKTWAELALRLGVEPPDHEKGQSSQKIQQYAVRLKIPTDNNPVCEEGRDGVAAEDDMALRALLPQIRPRRGRKRPEEDGLSKSPSQRPRYDSPAFSSDVHSSRPETLNSWTAHPDSRQAFVFPPADPRSSVLPGPDSTYHWPHDIPREPMSAYPHSALTPNTRGSFWPESAEPQSAVSPKSKPLGRRHGAKAVSSAWRSIGVSASGKARGRPPMNRNVETPLSAYPSDRSVSGPPPQPILFDNTHHSSTPTPVHMPPPEPESVLRMSEPTSAQSVRPPRPGRLSLQVPERASGPVRLATPPPPVVMVNGRNTMNGSENPNPNPNSNLNSKTLPPADIGGYTIFDRTSAMYLNPENPSRIDKIDLDGSDKTNHDEVESVFVVTLTSCTWFDPNGDPGARPTIAEVVALVRAVIRSIADQALTKEAFLINLAALVGGHFMIKPEREVHRLEIGSDYTKYLCKWVLHYGATNGTFTLTETVPHSKWKPGHQTSDEPMEKDQMPADGIPAAEYWQQQYANLALTSIRRLDSLTIAKANALRLLKGTPDVDPHRAI</sequence>
<feature type="compositionally biased region" description="Low complexity" evidence="1">
    <location>
        <begin position="505"/>
        <end position="520"/>
    </location>
</feature>
<keyword evidence="3" id="KW-1185">Reference proteome</keyword>
<organism evidence="2 3">
    <name type="scientific">Xylaria flabelliformis</name>
    <dbReference type="NCBI Taxonomy" id="2512241"/>
    <lineage>
        <taxon>Eukaryota</taxon>
        <taxon>Fungi</taxon>
        <taxon>Dikarya</taxon>
        <taxon>Ascomycota</taxon>
        <taxon>Pezizomycotina</taxon>
        <taxon>Sordariomycetes</taxon>
        <taxon>Xylariomycetidae</taxon>
        <taxon>Xylariales</taxon>
        <taxon>Xylariaceae</taxon>
        <taxon>Xylaria</taxon>
    </lineage>
</organism>
<dbReference type="PANTHER" id="PTHR42048:SF1">
    <property type="entry name" value="ARS-BINDING PROTEIN 2"/>
    <property type="match status" value="1"/>
</dbReference>
<name>A0A553HNB9_9PEZI</name>
<evidence type="ECO:0000313" key="2">
    <source>
        <dbReference type="EMBL" id="TRX89426.1"/>
    </source>
</evidence>
<dbReference type="GO" id="GO:0003688">
    <property type="term" value="F:DNA replication origin binding"/>
    <property type="evidence" value="ECO:0007669"/>
    <property type="project" value="TreeGrafter"/>
</dbReference>
<accession>A0A553HNB9</accession>
<dbReference type="PANTHER" id="PTHR42048">
    <property type="entry name" value="ARS-BINDING PROTEIN 2"/>
    <property type="match status" value="1"/>
</dbReference>
<feature type="compositionally biased region" description="Basic and acidic residues" evidence="1">
    <location>
        <begin position="1"/>
        <end position="10"/>
    </location>
</feature>
<dbReference type="InterPro" id="IPR018562">
    <property type="entry name" value="ARS-binding_2"/>
</dbReference>
<dbReference type="Proteomes" id="UP000319160">
    <property type="component" value="Unassembled WGS sequence"/>
</dbReference>
<proteinExistence type="predicted"/>
<feature type="region of interest" description="Disordered" evidence="1">
    <location>
        <begin position="252"/>
        <end position="302"/>
    </location>
</feature>
<evidence type="ECO:0000256" key="1">
    <source>
        <dbReference type="SAM" id="MobiDB-lite"/>
    </source>
</evidence>
<feature type="compositionally biased region" description="Polar residues" evidence="1">
    <location>
        <begin position="285"/>
        <end position="302"/>
    </location>
</feature>
<feature type="region of interest" description="Disordered" evidence="1">
    <location>
        <begin position="502"/>
        <end position="523"/>
    </location>
</feature>
<feature type="region of interest" description="Disordered" evidence="1">
    <location>
        <begin position="348"/>
        <end position="477"/>
    </location>
</feature>
<gene>
    <name evidence="2" type="ORF">FHL15_009724</name>
</gene>
<dbReference type="Pfam" id="PF09441">
    <property type="entry name" value="Abp2"/>
    <property type="match status" value="1"/>
</dbReference>
<feature type="region of interest" description="Disordered" evidence="1">
    <location>
        <begin position="96"/>
        <end position="125"/>
    </location>
</feature>
<evidence type="ECO:0000313" key="3">
    <source>
        <dbReference type="Proteomes" id="UP000319160"/>
    </source>
</evidence>
<dbReference type="AlphaFoldDB" id="A0A553HNB9"/>
<dbReference type="STRING" id="2512241.A0A553HNB9"/>
<dbReference type="EMBL" id="VFLP01000068">
    <property type="protein sequence ID" value="TRX89426.1"/>
    <property type="molecule type" value="Genomic_DNA"/>
</dbReference>
<reference evidence="3" key="1">
    <citation type="submission" date="2019-06" db="EMBL/GenBank/DDBJ databases">
        <title>Draft genome sequence of the griseofulvin-producing fungus Xylaria cubensis strain G536.</title>
        <authorList>
            <person name="Mead M.E."/>
            <person name="Raja H.A."/>
            <person name="Steenwyk J.L."/>
            <person name="Knowles S.L."/>
            <person name="Oberlies N.H."/>
            <person name="Rokas A."/>
        </authorList>
    </citation>
    <scope>NUCLEOTIDE SEQUENCE [LARGE SCALE GENOMIC DNA]</scope>
    <source>
        <strain evidence="3">G536</strain>
    </source>
</reference>